<gene>
    <name evidence="3" type="ORF">KQX54_008041</name>
</gene>
<keyword evidence="2" id="KW-1133">Transmembrane helix</keyword>
<evidence type="ECO:0000256" key="1">
    <source>
        <dbReference type="SAM" id="MobiDB-lite"/>
    </source>
</evidence>
<feature type="transmembrane region" description="Helical" evidence="2">
    <location>
        <begin position="43"/>
        <end position="68"/>
    </location>
</feature>
<feature type="compositionally biased region" description="Low complexity" evidence="1">
    <location>
        <begin position="133"/>
        <end position="142"/>
    </location>
</feature>
<keyword evidence="2" id="KW-0812">Transmembrane</keyword>
<evidence type="ECO:0000313" key="3">
    <source>
        <dbReference type="EMBL" id="KAH0552271.1"/>
    </source>
</evidence>
<name>A0AAV7IIH2_COTGL</name>
<keyword evidence="2" id="KW-0472">Membrane</keyword>
<evidence type="ECO:0000313" key="4">
    <source>
        <dbReference type="Proteomes" id="UP000826195"/>
    </source>
</evidence>
<keyword evidence="4" id="KW-1185">Reference proteome</keyword>
<feature type="compositionally biased region" description="Basic and acidic residues" evidence="1">
    <location>
        <begin position="145"/>
        <end position="157"/>
    </location>
</feature>
<accession>A0AAV7IIH2</accession>
<protein>
    <submittedName>
        <fullName evidence="3">Uncharacterized protein</fullName>
    </submittedName>
</protein>
<dbReference type="Proteomes" id="UP000826195">
    <property type="component" value="Unassembled WGS sequence"/>
</dbReference>
<comment type="caution">
    <text evidence="3">The sequence shown here is derived from an EMBL/GenBank/DDBJ whole genome shotgun (WGS) entry which is preliminary data.</text>
</comment>
<sequence>MVRERYVPCRLRSHKEGRLSYGNFLGTEHEAWGQVPRRRSWNLYLYSLSLGHHSLFLFSSQFLSWSYMFSSGLIPHEIQNDLFCKNTAIEDPMKVVVVLCTKLLSSYTPSSIFNSTTTTTSSSWSCSFSSLRGSSSSHGSCSWDGARKDADKDTPCS</sequence>
<proteinExistence type="predicted"/>
<evidence type="ECO:0000256" key="2">
    <source>
        <dbReference type="SAM" id="Phobius"/>
    </source>
</evidence>
<reference evidence="3 4" key="1">
    <citation type="journal article" date="2021" name="J. Hered.">
        <title>A chromosome-level genome assembly of the parasitoid wasp, Cotesia glomerata (Hymenoptera: Braconidae).</title>
        <authorList>
            <person name="Pinto B.J."/>
            <person name="Weis J.J."/>
            <person name="Gamble T."/>
            <person name="Ode P.J."/>
            <person name="Paul R."/>
            <person name="Zaspel J.M."/>
        </authorList>
    </citation>
    <scope>NUCLEOTIDE SEQUENCE [LARGE SCALE GENOMIC DNA]</scope>
    <source>
        <strain evidence="3">CgM1</strain>
    </source>
</reference>
<dbReference type="AlphaFoldDB" id="A0AAV7IIH2"/>
<feature type="region of interest" description="Disordered" evidence="1">
    <location>
        <begin position="133"/>
        <end position="157"/>
    </location>
</feature>
<dbReference type="EMBL" id="JAHXZJ010001492">
    <property type="protein sequence ID" value="KAH0552271.1"/>
    <property type="molecule type" value="Genomic_DNA"/>
</dbReference>
<organism evidence="3 4">
    <name type="scientific">Cotesia glomerata</name>
    <name type="common">Lepidopteran parasitic wasp</name>
    <name type="synonym">Apanteles glomeratus</name>
    <dbReference type="NCBI Taxonomy" id="32391"/>
    <lineage>
        <taxon>Eukaryota</taxon>
        <taxon>Metazoa</taxon>
        <taxon>Ecdysozoa</taxon>
        <taxon>Arthropoda</taxon>
        <taxon>Hexapoda</taxon>
        <taxon>Insecta</taxon>
        <taxon>Pterygota</taxon>
        <taxon>Neoptera</taxon>
        <taxon>Endopterygota</taxon>
        <taxon>Hymenoptera</taxon>
        <taxon>Apocrita</taxon>
        <taxon>Ichneumonoidea</taxon>
        <taxon>Braconidae</taxon>
        <taxon>Microgastrinae</taxon>
        <taxon>Cotesia</taxon>
    </lineage>
</organism>